<evidence type="ECO:0000256" key="7">
    <source>
        <dbReference type="ARBA" id="ARBA00032166"/>
    </source>
</evidence>
<dbReference type="InterPro" id="IPR028564">
    <property type="entry name" value="MT_TRM10-typ"/>
</dbReference>
<feature type="domain" description="SAM-dependent MTase TRM10-type" evidence="9">
    <location>
        <begin position="131"/>
        <end position="327"/>
    </location>
</feature>
<keyword evidence="4" id="KW-0808">Transferase</keyword>
<evidence type="ECO:0000259" key="9">
    <source>
        <dbReference type="PROSITE" id="PS51675"/>
    </source>
</evidence>
<accession>A0A899G289</accession>
<evidence type="ECO:0000313" key="11">
    <source>
        <dbReference type="Proteomes" id="UP000663699"/>
    </source>
</evidence>
<dbReference type="PANTHER" id="PTHR13563:SF13">
    <property type="entry name" value="TRNA METHYLTRANSFERASE 10 HOMOLOG A"/>
    <property type="match status" value="1"/>
</dbReference>
<dbReference type="CDD" id="cd18089">
    <property type="entry name" value="SPOUT_Trm10-like"/>
    <property type="match status" value="1"/>
</dbReference>
<organism evidence="10 11">
    <name type="scientific">Pneumocystis wakefieldiae</name>
    <dbReference type="NCBI Taxonomy" id="38082"/>
    <lineage>
        <taxon>Eukaryota</taxon>
        <taxon>Fungi</taxon>
        <taxon>Dikarya</taxon>
        <taxon>Ascomycota</taxon>
        <taxon>Taphrinomycotina</taxon>
        <taxon>Pneumocystomycetes</taxon>
        <taxon>Pneumocystaceae</taxon>
        <taxon>Pneumocystis</taxon>
    </lineage>
</organism>
<dbReference type="GO" id="GO:0002939">
    <property type="term" value="P:tRNA N1-guanine methylation"/>
    <property type="evidence" value="ECO:0007669"/>
    <property type="project" value="TreeGrafter"/>
</dbReference>
<dbReference type="PANTHER" id="PTHR13563">
    <property type="entry name" value="TRNA (GUANINE-9-) METHYLTRANSFERASE"/>
    <property type="match status" value="1"/>
</dbReference>
<evidence type="ECO:0000256" key="6">
    <source>
        <dbReference type="ARBA" id="ARBA00031792"/>
    </source>
</evidence>
<dbReference type="EC" id="2.1.1.221" evidence="1"/>
<dbReference type="EMBL" id="CP054546">
    <property type="protein sequence ID" value="QSL66883.1"/>
    <property type="molecule type" value="Genomic_DNA"/>
</dbReference>
<dbReference type="OrthoDB" id="278300at2759"/>
<dbReference type="AlphaFoldDB" id="A0A899G289"/>
<proteinExistence type="predicted"/>
<keyword evidence="5" id="KW-0949">S-adenosyl-L-methionine</keyword>
<evidence type="ECO:0000256" key="4">
    <source>
        <dbReference type="ARBA" id="ARBA00022679"/>
    </source>
</evidence>
<reference evidence="10" key="1">
    <citation type="submission" date="2020-06" db="EMBL/GenBank/DDBJ databases">
        <title>Genomes of multiple members of Pneumocystis genus reveal paths to human pathogen Pneumocystis jirovecii.</title>
        <authorList>
            <person name="Cisse O.H."/>
            <person name="Ma L."/>
            <person name="Dekker J."/>
            <person name="Khil P."/>
            <person name="Jo J."/>
            <person name="Brenchley J."/>
            <person name="Blair R."/>
            <person name="Pahar B."/>
            <person name="Chabe M."/>
            <person name="Van Rompay K.A."/>
            <person name="Keesler R."/>
            <person name="Sukura A."/>
            <person name="Hirsch V."/>
            <person name="Kutty G."/>
            <person name="Liu Y."/>
            <person name="Peng L."/>
            <person name="Chen J."/>
            <person name="Song J."/>
            <person name="Weissenbacher-Lang C."/>
            <person name="Xu J."/>
            <person name="Upham N.S."/>
            <person name="Stajich J.E."/>
            <person name="Cuomo C.A."/>
            <person name="Cushion M.T."/>
            <person name="Kovacs J.A."/>
        </authorList>
    </citation>
    <scope>NUCLEOTIDE SEQUENCE</scope>
    <source>
        <strain evidence="10">2A</strain>
    </source>
</reference>
<protein>
    <recommendedName>
        <fullName evidence="2">tRNA (guanine(9)-N1)-methyltransferase</fullName>
        <ecNumber evidence="1">2.1.1.221</ecNumber>
    </recommendedName>
    <alternativeName>
        <fullName evidence="7">tRNA methyltransferase 10</fullName>
    </alternativeName>
    <alternativeName>
        <fullName evidence="6">tRNA(m1G9)-methyltransferase</fullName>
    </alternativeName>
</protein>
<dbReference type="InterPro" id="IPR007356">
    <property type="entry name" value="tRNA_m1G_MeTrfase_euk"/>
</dbReference>
<keyword evidence="11" id="KW-1185">Reference proteome</keyword>
<sequence>MLYIDGGRGQKYGLEKYIWIEESAYIKAERISGALKAYSLFSGSKRVKLSELAKMSATYKEYWDNTAYMKTKEGGMLPEWPVRFFWALKALFLAELWVKVVNIVVGRASLKGVIESILEKRKIQKETDASTIKLRKDQVPSDIKVIIDCGFDDKMIDKEIVSLSSQLTRCYSDNRRCAYPIELYVTSFEGRLAERMRTVLKSQHISWRGIQFLDQSYDILYEKEGFRKEDFIYLTADSENTIYELDKSKIYIIGGLVDKNRYKNLCLDKAKSQGIYTAQLPIKDHIKMGSRKVLTVNQVLKIMHQWIEIKDWEKAFLNVIPSRKLPQSKTKNTDQQLEDLKTNSLILEDIGDLSEEAITEINE</sequence>
<dbReference type="Proteomes" id="UP000663699">
    <property type="component" value="Chromosome 15"/>
</dbReference>
<evidence type="ECO:0000313" key="10">
    <source>
        <dbReference type="EMBL" id="QSL66883.1"/>
    </source>
</evidence>
<dbReference type="GO" id="GO:0000049">
    <property type="term" value="F:tRNA binding"/>
    <property type="evidence" value="ECO:0007669"/>
    <property type="project" value="TreeGrafter"/>
</dbReference>
<evidence type="ECO:0000256" key="2">
    <source>
        <dbReference type="ARBA" id="ARBA00020451"/>
    </source>
</evidence>
<dbReference type="FunFam" id="3.40.1280.30:FF:000001">
    <property type="entry name" value="tRNA methyltransferase 10 homolog A"/>
    <property type="match status" value="1"/>
</dbReference>
<dbReference type="Gene3D" id="3.40.1280.30">
    <property type="match status" value="1"/>
</dbReference>
<gene>
    <name evidence="10" type="ORF">MERGE_001270</name>
</gene>
<dbReference type="PROSITE" id="PS51675">
    <property type="entry name" value="SAM_MT_TRM10"/>
    <property type="match status" value="1"/>
</dbReference>
<dbReference type="GO" id="GO:0052905">
    <property type="term" value="F:tRNA (guanosine(9)-N1)-methyltransferase activity"/>
    <property type="evidence" value="ECO:0007669"/>
    <property type="project" value="UniProtKB-EC"/>
</dbReference>
<dbReference type="InterPro" id="IPR038459">
    <property type="entry name" value="MT_TRM10-typ_sf"/>
</dbReference>
<evidence type="ECO:0000256" key="8">
    <source>
        <dbReference type="ARBA" id="ARBA00048434"/>
    </source>
</evidence>
<comment type="catalytic activity">
    <reaction evidence="8">
        <text>guanosine(9) in tRNA + S-adenosyl-L-methionine = N(1)-methylguanosine(9) in tRNA + S-adenosyl-L-homocysteine + H(+)</text>
        <dbReference type="Rhea" id="RHEA:43156"/>
        <dbReference type="Rhea" id="RHEA-COMP:10367"/>
        <dbReference type="Rhea" id="RHEA-COMP:10368"/>
        <dbReference type="ChEBI" id="CHEBI:15378"/>
        <dbReference type="ChEBI" id="CHEBI:57856"/>
        <dbReference type="ChEBI" id="CHEBI:59789"/>
        <dbReference type="ChEBI" id="CHEBI:73542"/>
        <dbReference type="ChEBI" id="CHEBI:74269"/>
        <dbReference type="EC" id="2.1.1.221"/>
    </reaction>
</comment>
<evidence type="ECO:0000256" key="1">
    <source>
        <dbReference type="ARBA" id="ARBA00012797"/>
    </source>
</evidence>
<dbReference type="GO" id="GO:0005634">
    <property type="term" value="C:nucleus"/>
    <property type="evidence" value="ECO:0007669"/>
    <property type="project" value="TreeGrafter"/>
</dbReference>
<keyword evidence="3" id="KW-0489">Methyltransferase</keyword>
<name>A0A899G289_9ASCO</name>
<evidence type="ECO:0000256" key="5">
    <source>
        <dbReference type="ARBA" id="ARBA00022691"/>
    </source>
</evidence>
<evidence type="ECO:0000256" key="3">
    <source>
        <dbReference type="ARBA" id="ARBA00022603"/>
    </source>
</evidence>